<comment type="caution">
    <text evidence="2">The sequence shown here is derived from an EMBL/GenBank/DDBJ whole genome shotgun (WGS) entry which is preliminary data.</text>
</comment>
<dbReference type="Proteomes" id="UP000692954">
    <property type="component" value="Unassembled WGS sequence"/>
</dbReference>
<feature type="signal peptide" evidence="1">
    <location>
        <begin position="1"/>
        <end position="16"/>
    </location>
</feature>
<name>A0A8S1NN23_9CILI</name>
<organism evidence="2 3">
    <name type="scientific">Paramecium sonneborni</name>
    <dbReference type="NCBI Taxonomy" id="65129"/>
    <lineage>
        <taxon>Eukaryota</taxon>
        <taxon>Sar</taxon>
        <taxon>Alveolata</taxon>
        <taxon>Ciliophora</taxon>
        <taxon>Intramacronucleata</taxon>
        <taxon>Oligohymenophorea</taxon>
        <taxon>Peniculida</taxon>
        <taxon>Parameciidae</taxon>
        <taxon>Paramecium</taxon>
    </lineage>
</organism>
<protein>
    <submittedName>
        <fullName evidence="2">Uncharacterized protein</fullName>
    </submittedName>
</protein>
<evidence type="ECO:0000256" key="1">
    <source>
        <dbReference type="SAM" id="SignalP"/>
    </source>
</evidence>
<dbReference type="EMBL" id="CAJJDN010000057">
    <property type="protein sequence ID" value="CAD8090993.1"/>
    <property type="molecule type" value="Genomic_DNA"/>
</dbReference>
<evidence type="ECO:0000313" key="2">
    <source>
        <dbReference type="EMBL" id="CAD8090993.1"/>
    </source>
</evidence>
<dbReference type="OrthoDB" id="294714at2759"/>
<proteinExistence type="predicted"/>
<keyword evidence="3" id="KW-1185">Reference proteome</keyword>
<gene>
    <name evidence="2" type="ORF">PSON_ATCC_30995.1.T0570028</name>
</gene>
<sequence length="391" mass="45235">MKIIYILLSTVYLCKAQINMAFCDEYIEYDVNNFGKFISNVKLSNSTDAILAEKRVLIIDDNLNVLSSVSIPKTQTHNCEWIFNYNNDTFFVGCQKNGEAPYLIAYKSINKTHYAQFGDIVYFPNLNETVIKVTGVLNTLFTVQAKKVILFTLVMSAAEWSIKTTQNVLDKNYFARTTEINVTDIAYAPYSEDKLQYYKLIVVEFRLGAFWVDAVVKNDILSPFRTGLINLQAHFNEYYSKQYQSVVIHSTTQNVSQLNFNLFLYQKYYDLNIRAVYVSTSKTTIQVNNYFSSNGWPTWGKPIVFGNLQGILRRNTLKQSIFNVYNIMIPYASVQNENNLTATTYEPVDTFTSPPQDYSIYYFNSGYRVVHSIEDNKLQSCDLYNYKLQME</sequence>
<dbReference type="AlphaFoldDB" id="A0A8S1NN23"/>
<feature type="chain" id="PRO_5035806389" evidence="1">
    <location>
        <begin position="17"/>
        <end position="391"/>
    </location>
</feature>
<accession>A0A8S1NN23</accession>
<reference evidence="2" key="1">
    <citation type="submission" date="2021-01" db="EMBL/GenBank/DDBJ databases">
        <authorList>
            <consortium name="Genoscope - CEA"/>
            <person name="William W."/>
        </authorList>
    </citation>
    <scope>NUCLEOTIDE SEQUENCE</scope>
</reference>
<evidence type="ECO:0000313" key="3">
    <source>
        <dbReference type="Proteomes" id="UP000692954"/>
    </source>
</evidence>
<keyword evidence="1" id="KW-0732">Signal</keyword>